<dbReference type="GO" id="GO:0005524">
    <property type="term" value="F:ATP binding"/>
    <property type="evidence" value="ECO:0007669"/>
    <property type="project" value="UniProtKB-UniRule"/>
</dbReference>
<dbReference type="Gene3D" id="3.80.10.10">
    <property type="entry name" value="Ribonuclease Inhibitor"/>
    <property type="match status" value="2"/>
</dbReference>
<feature type="domain" description="Protein kinase" evidence="21">
    <location>
        <begin position="632"/>
        <end position="905"/>
    </location>
</feature>
<evidence type="ECO:0000256" key="12">
    <source>
        <dbReference type="ARBA" id="ARBA00022840"/>
    </source>
</evidence>
<evidence type="ECO:0000256" key="10">
    <source>
        <dbReference type="ARBA" id="ARBA00022741"/>
    </source>
</evidence>
<dbReference type="PROSITE" id="PS50011">
    <property type="entry name" value="PROTEIN_KINASE_DOM"/>
    <property type="match status" value="1"/>
</dbReference>
<evidence type="ECO:0000256" key="18">
    <source>
        <dbReference type="SAM" id="MobiDB-lite"/>
    </source>
</evidence>
<keyword evidence="7 19" id="KW-0812">Transmembrane</keyword>
<dbReference type="FunFam" id="3.80.10.10:FF:000363">
    <property type="entry name" value="Leucine-rich repeat family protein"/>
    <property type="match status" value="1"/>
</dbReference>
<comment type="subcellular location">
    <subcellularLocation>
        <location evidence="1">Membrane</location>
        <topology evidence="1">Single-pass type I membrane protein</topology>
    </subcellularLocation>
</comment>
<dbReference type="Pfam" id="PF08263">
    <property type="entry name" value="LRRNT_2"/>
    <property type="match status" value="1"/>
</dbReference>
<dbReference type="SMART" id="SM00220">
    <property type="entry name" value="S_TKc"/>
    <property type="match status" value="1"/>
</dbReference>
<feature type="chain" id="PRO_5014815576" description="non-specific serine/threonine protein kinase" evidence="20">
    <location>
        <begin position="23"/>
        <end position="954"/>
    </location>
</feature>
<feature type="region of interest" description="Disordered" evidence="18">
    <location>
        <begin position="912"/>
        <end position="934"/>
    </location>
</feature>
<evidence type="ECO:0000256" key="19">
    <source>
        <dbReference type="SAM" id="Phobius"/>
    </source>
</evidence>
<reference evidence="22" key="1">
    <citation type="submission" date="2018-02" db="EMBL/GenBank/DDBJ databases">
        <authorList>
            <person name="Cohen D.B."/>
            <person name="Kent A.D."/>
        </authorList>
    </citation>
    <scope>NUCLEOTIDE SEQUENCE</scope>
</reference>
<dbReference type="CDD" id="cd14066">
    <property type="entry name" value="STKc_IRAK"/>
    <property type="match status" value="1"/>
</dbReference>
<keyword evidence="12 17" id="KW-0067">ATP-binding</keyword>
<dbReference type="Pfam" id="PF00560">
    <property type="entry name" value="LRR_1"/>
    <property type="match status" value="3"/>
</dbReference>
<keyword evidence="11" id="KW-0418">Kinase</keyword>
<evidence type="ECO:0000256" key="1">
    <source>
        <dbReference type="ARBA" id="ARBA00004479"/>
    </source>
</evidence>
<evidence type="ECO:0000256" key="20">
    <source>
        <dbReference type="SAM" id="SignalP"/>
    </source>
</evidence>
<keyword evidence="4" id="KW-0723">Serine/threonine-protein kinase</keyword>
<evidence type="ECO:0000256" key="2">
    <source>
        <dbReference type="ARBA" id="ARBA00008684"/>
    </source>
</evidence>
<dbReference type="InterPro" id="IPR011009">
    <property type="entry name" value="Kinase-like_dom_sf"/>
</dbReference>
<dbReference type="Gene3D" id="1.10.510.10">
    <property type="entry name" value="Transferase(Phosphotransferase) domain 1"/>
    <property type="match status" value="1"/>
</dbReference>
<dbReference type="InterPro" id="IPR000719">
    <property type="entry name" value="Prot_kinase_dom"/>
</dbReference>
<dbReference type="AlphaFoldDB" id="A0A2N9HIA0"/>
<accession>A0A2N9HIA0</accession>
<evidence type="ECO:0000256" key="11">
    <source>
        <dbReference type="ARBA" id="ARBA00022777"/>
    </source>
</evidence>
<dbReference type="InterPro" id="IPR001245">
    <property type="entry name" value="Ser-Thr/Tyr_kinase_cat_dom"/>
</dbReference>
<protein>
    <recommendedName>
        <fullName evidence="3">non-specific serine/threonine protein kinase</fullName>
        <ecNumber evidence="3">2.7.11.1</ecNumber>
    </recommendedName>
</protein>
<keyword evidence="16" id="KW-0325">Glycoprotein</keyword>
<keyword evidence="13 19" id="KW-1133">Transmembrane helix</keyword>
<evidence type="ECO:0000256" key="3">
    <source>
        <dbReference type="ARBA" id="ARBA00012513"/>
    </source>
</evidence>
<dbReference type="InterPro" id="IPR013210">
    <property type="entry name" value="LRR_N_plant-typ"/>
</dbReference>
<evidence type="ECO:0000256" key="16">
    <source>
        <dbReference type="ARBA" id="ARBA00023180"/>
    </source>
</evidence>
<evidence type="ECO:0000256" key="7">
    <source>
        <dbReference type="ARBA" id="ARBA00022692"/>
    </source>
</evidence>
<keyword evidence="10 17" id="KW-0547">Nucleotide-binding</keyword>
<name>A0A2N9HIA0_FAGSY</name>
<feature type="binding site" evidence="17">
    <location>
        <position position="660"/>
    </location>
    <ligand>
        <name>ATP</name>
        <dbReference type="ChEBI" id="CHEBI:30616"/>
    </ligand>
</feature>
<keyword evidence="5" id="KW-0433">Leucine-rich repeat</keyword>
<organism evidence="22">
    <name type="scientific">Fagus sylvatica</name>
    <name type="common">Beechnut</name>
    <dbReference type="NCBI Taxonomy" id="28930"/>
    <lineage>
        <taxon>Eukaryota</taxon>
        <taxon>Viridiplantae</taxon>
        <taxon>Streptophyta</taxon>
        <taxon>Embryophyta</taxon>
        <taxon>Tracheophyta</taxon>
        <taxon>Spermatophyta</taxon>
        <taxon>Magnoliopsida</taxon>
        <taxon>eudicotyledons</taxon>
        <taxon>Gunneridae</taxon>
        <taxon>Pentapetalae</taxon>
        <taxon>rosids</taxon>
        <taxon>fabids</taxon>
        <taxon>Fagales</taxon>
        <taxon>Fagaceae</taxon>
        <taxon>Fagus</taxon>
    </lineage>
</organism>
<keyword evidence="8 20" id="KW-0732">Signal</keyword>
<dbReference type="PROSITE" id="PS00107">
    <property type="entry name" value="PROTEIN_KINASE_ATP"/>
    <property type="match status" value="1"/>
</dbReference>
<evidence type="ECO:0000256" key="4">
    <source>
        <dbReference type="ARBA" id="ARBA00022527"/>
    </source>
</evidence>
<dbReference type="EMBL" id="OIVN01003497">
    <property type="protein sequence ID" value="SPD11668.1"/>
    <property type="molecule type" value="Genomic_DNA"/>
</dbReference>
<feature type="compositionally biased region" description="Low complexity" evidence="18">
    <location>
        <begin position="914"/>
        <end position="924"/>
    </location>
</feature>
<keyword evidence="9" id="KW-0677">Repeat</keyword>
<evidence type="ECO:0000256" key="14">
    <source>
        <dbReference type="ARBA" id="ARBA00023136"/>
    </source>
</evidence>
<dbReference type="EC" id="2.7.11.1" evidence="3"/>
<proteinExistence type="inferred from homology"/>
<evidence type="ECO:0000256" key="6">
    <source>
        <dbReference type="ARBA" id="ARBA00022679"/>
    </source>
</evidence>
<dbReference type="InterPro" id="IPR001611">
    <property type="entry name" value="Leu-rich_rpt"/>
</dbReference>
<dbReference type="SUPFAM" id="SSF56112">
    <property type="entry name" value="Protein kinase-like (PK-like)"/>
    <property type="match status" value="1"/>
</dbReference>
<dbReference type="Gene3D" id="3.30.200.20">
    <property type="entry name" value="Phosphorylase Kinase, domain 1"/>
    <property type="match status" value="1"/>
</dbReference>
<gene>
    <name evidence="22" type="ORF">FSB_LOCUS39550</name>
</gene>
<dbReference type="PROSITE" id="PS00108">
    <property type="entry name" value="PROTEIN_KINASE_ST"/>
    <property type="match status" value="1"/>
</dbReference>
<keyword evidence="14 19" id="KW-0472">Membrane</keyword>
<dbReference type="PANTHER" id="PTHR45974:SF266">
    <property type="entry name" value="LEUCINE-RICH REPEAT RECEPTOR PROTEIN KINASE HPCA1"/>
    <property type="match status" value="1"/>
</dbReference>
<dbReference type="FunFam" id="3.80.10.10:FF:000542">
    <property type="entry name" value="Leucine-rich repeat protein kinase family protein"/>
    <property type="match status" value="1"/>
</dbReference>
<dbReference type="InterPro" id="IPR017441">
    <property type="entry name" value="Protein_kinase_ATP_BS"/>
</dbReference>
<evidence type="ECO:0000256" key="8">
    <source>
        <dbReference type="ARBA" id="ARBA00022729"/>
    </source>
</evidence>
<feature type="signal peptide" evidence="20">
    <location>
        <begin position="1"/>
        <end position="22"/>
    </location>
</feature>
<evidence type="ECO:0000256" key="13">
    <source>
        <dbReference type="ARBA" id="ARBA00022989"/>
    </source>
</evidence>
<sequence>MGPSTRLFLLLLLFFIQYLVIAQTANDATTDYNGLQSLKDELKNTPPNWVGADPCGGNWVGINCNNSRVTSIILPSMGLTGKLSSEILKLSELQILDLSYNEGITGQLKSSIGNLTNLSILILIGCSFSGPIPDTIGNLQQLTFLSLTNNSFSGQIPASIGSLSNLYWLDLADNQLEGSIPVSNGTTPGLDMLLKAKHFHLEMNKLSGNIPPRLFNSKMILIHLILYDNNLSGNIPDTLRQVQTLEVIRIDRNLLSGPVPSNLSNLSSVGELHLSNNNLNGSIPDLTGMNSLNYVDMSNNTFKGSEIPPWASTLESLTTLMMENTQLEGQVPVSLFSLPNLQTVVLRNNKLNGKLEIGTNYSNDLQLVDLLNNSIEGYVETTRVYNKKLILKDNPICGNNDKTYCTVSQSNNGPSYSTPSNNCQPISCSLVQVSSPNCICAYPYSGTLVFRAPSFSDLEISSYYIDLQASLMNSFQSQKLPVDSVSLSNPYKDSSEQLEISLQVFPSGQDRFNETGISLIAFVLSNQIFKPPDFFGPFYFRAKAPYEFYTESKKSMGIGIIIGAAAGGTVLLLLLVLAGVYAFRQKRRAERASDQLNPFANWDLNSGSGGIPQLKGARCFSFEELKKYTNKFSEANSIGSGGYGKVYLGTLPIGQPIAIKRAQKESMQGGHEFKTEIELLSRVHHKNLVSLVGFCFDQGEQMLVYEFVPNGTLKDSLSGKSGIRLDWMRRLKVALGAARGLAYLHELANPPIIHRDIKSTNILLDERLVAKVADFGLSKPMSDDEKDHVTTQVKGTMGYLDPEYYMTQQLTEKSDVYSFGVVMLELITARMPIERGKYIVRVVQTAMDKTKVLYNLHEVLDPAIGLQTSLKGLEKFVDLAMSCVEEAGANRPAMGDVVKEIENIMQLAGLNPNAESSTTSASYEEVSKGNSGHPYSKEAFDYSGAFPTSKIEAQ</sequence>
<evidence type="ECO:0000256" key="15">
    <source>
        <dbReference type="ARBA" id="ARBA00023170"/>
    </source>
</evidence>
<keyword evidence="6" id="KW-0808">Transferase</keyword>
<dbReference type="GO" id="GO:0004674">
    <property type="term" value="F:protein serine/threonine kinase activity"/>
    <property type="evidence" value="ECO:0007669"/>
    <property type="project" value="UniProtKB-KW"/>
</dbReference>
<dbReference type="Pfam" id="PF07714">
    <property type="entry name" value="PK_Tyr_Ser-Thr"/>
    <property type="match status" value="1"/>
</dbReference>
<evidence type="ECO:0000313" key="22">
    <source>
        <dbReference type="EMBL" id="SPD11668.1"/>
    </source>
</evidence>
<evidence type="ECO:0000259" key="21">
    <source>
        <dbReference type="PROSITE" id="PS50011"/>
    </source>
</evidence>
<dbReference type="PANTHER" id="PTHR45974">
    <property type="entry name" value="RECEPTOR-LIKE PROTEIN 55"/>
    <property type="match status" value="1"/>
</dbReference>
<dbReference type="InterPro" id="IPR008271">
    <property type="entry name" value="Ser/Thr_kinase_AS"/>
</dbReference>
<dbReference type="GO" id="GO:0016020">
    <property type="term" value="C:membrane"/>
    <property type="evidence" value="ECO:0007669"/>
    <property type="project" value="UniProtKB-SubCell"/>
</dbReference>
<feature type="transmembrane region" description="Helical" evidence="19">
    <location>
        <begin position="556"/>
        <end position="583"/>
    </location>
</feature>
<dbReference type="FunFam" id="3.30.200.20:FF:000328">
    <property type="entry name" value="Leucine-rich repeat protein kinase family protein"/>
    <property type="match status" value="1"/>
</dbReference>
<evidence type="ECO:0000256" key="5">
    <source>
        <dbReference type="ARBA" id="ARBA00022614"/>
    </source>
</evidence>
<comment type="similarity">
    <text evidence="2">Belongs to the protein kinase superfamily. Ser/Thr protein kinase family.</text>
</comment>
<dbReference type="FunFam" id="1.10.510.10:FF:000453">
    <property type="entry name" value="LRR receptor-like serine/threonine-protein kinase HSL2"/>
    <property type="match status" value="1"/>
</dbReference>
<dbReference type="SUPFAM" id="SSF52058">
    <property type="entry name" value="L domain-like"/>
    <property type="match status" value="1"/>
</dbReference>
<dbReference type="InterPro" id="IPR032675">
    <property type="entry name" value="LRR_dom_sf"/>
</dbReference>
<evidence type="ECO:0000256" key="9">
    <source>
        <dbReference type="ARBA" id="ARBA00022737"/>
    </source>
</evidence>
<keyword evidence="15" id="KW-0675">Receptor</keyword>
<evidence type="ECO:0000256" key="17">
    <source>
        <dbReference type="PROSITE-ProRule" id="PRU10141"/>
    </source>
</evidence>